<feature type="transmembrane region" description="Helical" evidence="3">
    <location>
        <begin position="142"/>
        <end position="159"/>
    </location>
</feature>
<evidence type="ECO:0000256" key="2">
    <source>
        <dbReference type="SAM" id="MobiDB-lite"/>
    </source>
</evidence>
<evidence type="ECO:0000313" key="5">
    <source>
        <dbReference type="EMBL" id="MCF2526350.1"/>
    </source>
</evidence>
<accession>A0AA41TYM7</accession>
<feature type="compositionally biased region" description="Basic residues" evidence="2">
    <location>
        <begin position="307"/>
        <end position="317"/>
    </location>
</feature>
<feature type="region of interest" description="Disordered" evidence="2">
    <location>
        <begin position="286"/>
        <end position="317"/>
    </location>
</feature>
<dbReference type="GO" id="GO:0016020">
    <property type="term" value="C:membrane"/>
    <property type="evidence" value="ECO:0007669"/>
    <property type="project" value="InterPro"/>
</dbReference>
<feature type="transmembrane region" description="Helical" evidence="3">
    <location>
        <begin position="258"/>
        <end position="279"/>
    </location>
</feature>
<keyword evidence="3" id="KW-0472">Membrane</keyword>
<evidence type="ECO:0000256" key="1">
    <source>
        <dbReference type="ARBA" id="ARBA00007362"/>
    </source>
</evidence>
<feature type="transmembrane region" description="Helical" evidence="3">
    <location>
        <begin position="119"/>
        <end position="136"/>
    </location>
</feature>
<name>A0AA41TYM7_9ACTN</name>
<feature type="transmembrane region" description="Helical" evidence="3">
    <location>
        <begin position="91"/>
        <end position="112"/>
    </location>
</feature>
<keyword evidence="3" id="KW-1133">Transmembrane helix</keyword>
<dbReference type="SUPFAM" id="SSF103481">
    <property type="entry name" value="Multidrug resistance efflux transporter EmrE"/>
    <property type="match status" value="2"/>
</dbReference>
<dbReference type="Proteomes" id="UP001165378">
    <property type="component" value="Unassembled WGS sequence"/>
</dbReference>
<comment type="caution">
    <text evidence="5">The sequence shown here is derived from an EMBL/GenBank/DDBJ whole genome shotgun (WGS) entry which is preliminary data.</text>
</comment>
<feature type="transmembrane region" description="Helical" evidence="3">
    <location>
        <begin position="227"/>
        <end position="246"/>
    </location>
</feature>
<feature type="transmembrane region" description="Helical" evidence="3">
    <location>
        <begin position="20"/>
        <end position="45"/>
    </location>
</feature>
<comment type="similarity">
    <text evidence="1">Belongs to the EamA transporter family.</text>
</comment>
<feature type="transmembrane region" description="Helical" evidence="3">
    <location>
        <begin position="197"/>
        <end position="215"/>
    </location>
</feature>
<dbReference type="AlphaFoldDB" id="A0AA41TYM7"/>
<dbReference type="InterPro" id="IPR037185">
    <property type="entry name" value="EmrE-like"/>
</dbReference>
<dbReference type="RefSeq" id="WP_235050389.1">
    <property type="nucleotide sequence ID" value="NZ_JAKFHA010000001.1"/>
</dbReference>
<gene>
    <name evidence="5" type="ORF">LZ495_03820</name>
</gene>
<reference evidence="5" key="1">
    <citation type="submission" date="2022-01" db="EMBL/GenBank/DDBJ databases">
        <title>Genome-Based Taxonomic Classification of the Phylum Actinobacteria.</title>
        <authorList>
            <person name="Gao Y."/>
        </authorList>
    </citation>
    <scope>NUCLEOTIDE SEQUENCE</scope>
    <source>
        <strain evidence="5">KLBMP 8922</strain>
    </source>
</reference>
<feature type="domain" description="EamA" evidence="4">
    <location>
        <begin position="3"/>
        <end position="135"/>
    </location>
</feature>
<dbReference type="Pfam" id="PF00892">
    <property type="entry name" value="EamA"/>
    <property type="match status" value="1"/>
</dbReference>
<protein>
    <submittedName>
        <fullName evidence="5">EamA family transporter RarD</fullName>
    </submittedName>
</protein>
<sequence>MGYALAGQLIWGVQPLFWPLLAGLGTASAIAQRIVWSALAALAIVAARPLARGEFGGLLRRPRDLASLALTGVLLATSWAVYVYAVISERVVEASLALLIAPLAGALLGVTVLRERLRAAQWCACGIAAVALGVLVAGYGRVPWAAFAIAGTVSAYGLLRKRRPLPAAAGTAVELTAVLPVGLAVACWTAAAGQSSAYTPALLLLLPAAGLITAIPSALRSAALSRLPLSLFGLLMYVNPALQFAIGVGVRHEPMNTASWTGFALVWTALAVFAADAVAARRPAAAATAAGPAPEPEPDPEPEPSRRLFHRGRVRFR</sequence>
<keyword evidence="6" id="KW-1185">Reference proteome</keyword>
<dbReference type="InterPro" id="IPR000620">
    <property type="entry name" value="EamA_dom"/>
</dbReference>
<organism evidence="5 6">
    <name type="scientific">Yinghuangia soli</name>
    <dbReference type="NCBI Taxonomy" id="2908204"/>
    <lineage>
        <taxon>Bacteria</taxon>
        <taxon>Bacillati</taxon>
        <taxon>Actinomycetota</taxon>
        <taxon>Actinomycetes</taxon>
        <taxon>Kitasatosporales</taxon>
        <taxon>Streptomycetaceae</taxon>
        <taxon>Yinghuangia</taxon>
    </lineage>
</organism>
<evidence type="ECO:0000259" key="4">
    <source>
        <dbReference type="Pfam" id="PF00892"/>
    </source>
</evidence>
<proteinExistence type="inferred from homology"/>
<dbReference type="EMBL" id="JAKFHA010000001">
    <property type="protein sequence ID" value="MCF2526350.1"/>
    <property type="molecule type" value="Genomic_DNA"/>
</dbReference>
<feature type="transmembrane region" description="Helical" evidence="3">
    <location>
        <begin position="171"/>
        <end position="191"/>
    </location>
</feature>
<keyword evidence="3" id="KW-0812">Transmembrane</keyword>
<feature type="transmembrane region" description="Helical" evidence="3">
    <location>
        <begin position="65"/>
        <end position="85"/>
    </location>
</feature>
<evidence type="ECO:0000256" key="3">
    <source>
        <dbReference type="SAM" id="Phobius"/>
    </source>
</evidence>
<evidence type="ECO:0000313" key="6">
    <source>
        <dbReference type="Proteomes" id="UP001165378"/>
    </source>
</evidence>